<reference evidence="1 2" key="1">
    <citation type="submission" date="2015-09" db="EMBL/GenBank/DDBJ databases">
        <title>A metagenomics-based metabolic model of nitrate-dependent anaerobic oxidation of methane by Methanoperedens-like archaea.</title>
        <authorList>
            <person name="Arshad A."/>
            <person name="Speth D.R."/>
            <person name="De Graaf R.M."/>
            <person name="Op Den Camp H.J."/>
            <person name="Jetten M.S."/>
            <person name="Welte C.U."/>
        </authorList>
    </citation>
    <scope>NUCLEOTIDE SEQUENCE [LARGE SCALE GENOMIC DNA]</scope>
</reference>
<accession>A0A0P8CAH6</accession>
<organism evidence="1 2">
    <name type="scientific">Candidatus Methanoperedens nitratireducens</name>
    <dbReference type="NCBI Taxonomy" id="1392998"/>
    <lineage>
        <taxon>Archaea</taxon>
        <taxon>Methanobacteriati</taxon>
        <taxon>Methanobacteriota</taxon>
        <taxon>Stenosarchaea group</taxon>
        <taxon>Methanomicrobia</taxon>
        <taxon>Methanosarcinales</taxon>
        <taxon>ANME-2 cluster</taxon>
        <taxon>Candidatus Methanoperedentaceae</taxon>
        <taxon>Candidatus Methanoperedens</taxon>
    </lineage>
</organism>
<gene>
    <name evidence="1" type="ORF">MPEBLZ_01672</name>
</gene>
<dbReference type="EMBL" id="LKCM01000128">
    <property type="protein sequence ID" value="KPQ43798.1"/>
    <property type="molecule type" value="Genomic_DNA"/>
</dbReference>
<dbReference type="Proteomes" id="UP000050360">
    <property type="component" value="Unassembled WGS sequence"/>
</dbReference>
<proteinExistence type="predicted"/>
<comment type="caution">
    <text evidence="1">The sequence shown here is derived from an EMBL/GenBank/DDBJ whole genome shotgun (WGS) entry which is preliminary data.</text>
</comment>
<dbReference type="AlphaFoldDB" id="A0A0P8CAH6"/>
<evidence type="ECO:0008006" key="3">
    <source>
        <dbReference type="Google" id="ProtNLM"/>
    </source>
</evidence>
<protein>
    <recommendedName>
        <fullName evidence="3">PLD phosphodiesterase domain-containing protein</fullName>
    </recommendedName>
</protein>
<evidence type="ECO:0000313" key="2">
    <source>
        <dbReference type="Proteomes" id="UP000050360"/>
    </source>
</evidence>
<evidence type="ECO:0000313" key="1">
    <source>
        <dbReference type="EMBL" id="KPQ43798.1"/>
    </source>
</evidence>
<name>A0A0P8CAH6_9EURY</name>
<sequence length="255" mass="29378">MENFYSSLNPLPVILSFLGELDSDQFLEIVNRSGISINLNLSREEKFSHKTRIRAYIPRLNAAICEMSHPNSLHAIQLLFSNLLALFPGKLVEIQSRLQQIGWKITDGKLSAEGLEVIELFFEKGLVHKAYTDIRHILNRASSEIIIIDPYIDKTLFEMLKDLPSGKTYDIKILTKNRTTDFDHEKSLFCSQYPNLAIEKRTSDYFHDRFIIIDRKLIFLIGASIKDAGKKAFMIIEIEDVETRESVLKSLITIW</sequence>